<gene>
    <name evidence="1" type="ORF">CKO25_17255</name>
</gene>
<protein>
    <recommendedName>
        <fullName evidence="3">PqqD family peptide modification chaperone</fullName>
    </recommendedName>
</protein>
<sequence>MLTTALGHSRLLARPGDRRLCLLDAGASALWDLQATGLTPADLTELLVARFALPPEQARTQVAALMNDWRHAGLLDADEAAANWRLGAPDDPVWPAPRPRPLEPAAWALQVADRRVGLSAEDATVRRHLNALLVPATRVGEPCEVDHALQLRGSTKAWQLALEGAPLEQGQGLDAALIATLATLTELGCRPAERLIVLHGAGLVTADGRGLLLVAPGGSGKTTLAAALEASGYGLLSDDVVPVGWDGALWGLGLPLCLKPGSWPVLTARRPTLARMPTRHRFGTEVRFLPALHPRPVRAASVGALFLSQYRPDAPPECVPIGPEQALRGLIEAESVLRDLTQEKLDALARWISAIAAYRLQYPDLDQAHALIETRLRPQAPPRRPSDHR</sequence>
<proteinExistence type="predicted"/>
<reference evidence="1 2" key="1">
    <citation type="journal article" date="2020" name="Microorganisms">
        <title>Osmotic Adaptation and Compatible Solute Biosynthesis of Phototrophic Bacteria as Revealed from Genome Analyses.</title>
        <authorList>
            <person name="Imhoff J.F."/>
            <person name="Rahn T."/>
            <person name="Kunzel S."/>
            <person name="Keller A."/>
            <person name="Neulinger S.C."/>
        </authorList>
    </citation>
    <scope>NUCLEOTIDE SEQUENCE [LARGE SCALE GENOMIC DNA]</scope>
    <source>
        <strain evidence="1 2">DSM 21303</strain>
    </source>
</reference>
<comment type="caution">
    <text evidence="1">The sequence shown here is derived from an EMBL/GenBank/DDBJ whole genome shotgun (WGS) entry which is preliminary data.</text>
</comment>
<dbReference type="InterPro" id="IPR008792">
    <property type="entry name" value="PQQD"/>
</dbReference>
<dbReference type="AlphaFoldDB" id="A0A9X0WKW1"/>
<accession>A0A9X0WKW1</accession>
<dbReference type="EMBL" id="NRSD01000024">
    <property type="protein sequence ID" value="MBK1646360.1"/>
    <property type="molecule type" value="Genomic_DNA"/>
</dbReference>
<name>A0A9X0WKW1_9GAMM</name>
<evidence type="ECO:0000313" key="2">
    <source>
        <dbReference type="Proteomes" id="UP001138802"/>
    </source>
</evidence>
<keyword evidence="2" id="KW-1185">Reference proteome</keyword>
<evidence type="ECO:0000313" key="1">
    <source>
        <dbReference type="EMBL" id="MBK1646360.1"/>
    </source>
</evidence>
<evidence type="ECO:0008006" key="3">
    <source>
        <dbReference type="Google" id="ProtNLM"/>
    </source>
</evidence>
<dbReference type="Pfam" id="PF05402">
    <property type="entry name" value="PqqD"/>
    <property type="match status" value="1"/>
</dbReference>
<dbReference type="Gene3D" id="3.40.50.300">
    <property type="entry name" value="P-loop containing nucleotide triphosphate hydrolases"/>
    <property type="match status" value="1"/>
</dbReference>
<organism evidence="1 2">
    <name type="scientific">Thiocapsa imhoffii</name>
    <dbReference type="NCBI Taxonomy" id="382777"/>
    <lineage>
        <taxon>Bacteria</taxon>
        <taxon>Pseudomonadati</taxon>
        <taxon>Pseudomonadota</taxon>
        <taxon>Gammaproteobacteria</taxon>
        <taxon>Chromatiales</taxon>
        <taxon>Chromatiaceae</taxon>
        <taxon>Thiocapsa</taxon>
    </lineage>
</organism>
<dbReference type="RefSeq" id="WP_200389177.1">
    <property type="nucleotide sequence ID" value="NZ_NRSD01000024.1"/>
</dbReference>
<dbReference type="InterPro" id="IPR027417">
    <property type="entry name" value="P-loop_NTPase"/>
</dbReference>
<dbReference type="Proteomes" id="UP001138802">
    <property type="component" value="Unassembled WGS sequence"/>
</dbReference>
<dbReference type="SUPFAM" id="SSF53795">
    <property type="entry name" value="PEP carboxykinase-like"/>
    <property type="match status" value="1"/>
</dbReference>